<reference evidence="1" key="1">
    <citation type="submission" date="2020-02" db="EMBL/GenBank/DDBJ databases">
        <authorList>
            <person name="Meier V. D."/>
        </authorList>
    </citation>
    <scope>NUCLEOTIDE SEQUENCE</scope>
    <source>
        <strain evidence="1">AVDCRST_MAG82</strain>
    </source>
</reference>
<gene>
    <name evidence="1" type="ORF">AVDCRST_MAG82-1907</name>
</gene>
<name>A0A6J4PWV4_9ACTN</name>
<organism evidence="1">
    <name type="scientific">uncultured Rubrobacteraceae bacterium</name>
    <dbReference type="NCBI Taxonomy" id="349277"/>
    <lineage>
        <taxon>Bacteria</taxon>
        <taxon>Bacillati</taxon>
        <taxon>Actinomycetota</taxon>
        <taxon>Rubrobacteria</taxon>
        <taxon>Rubrobacterales</taxon>
        <taxon>Rubrobacteraceae</taxon>
        <taxon>environmental samples</taxon>
    </lineage>
</organism>
<evidence type="ECO:0000313" key="1">
    <source>
        <dbReference type="EMBL" id="CAA9428141.1"/>
    </source>
</evidence>
<dbReference type="AlphaFoldDB" id="A0A6J4PWV4"/>
<dbReference type="EMBL" id="CADCVA010000270">
    <property type="protein sequence ID" value="CAA9428141.1"/>
    <property type="molecule type" value="Genomic_DNA"/>
</dbReference>
<proteinExistence type="predicted"/>
<sequence length="42" mass="4307">MSARYGFAYAYQHAQANALACQHGAFGFAFGALSASRPGAAP</sequence>
<protein>
    <submittedName>
        <fullName evidence="1">Uncharacterized protein</fullName>
    </submittedName>
</protein>
<accession>A0A6J4PWV4</accession>